<evidence type="ECO:0000256" key="2">
    <source>
        <dbReference type="SAM" id="Phobius"/>
    </source>
</evidence>
<keyword evidence="4" id="KW-1185">Reference proteome</keyword>
<protein>
    <submittedName>
        <fullName evidence="3">Uncharacterized protein</fullName>
    </submittedName>
</protein>
<gene>
    <name evidence="3" type="ORF">K466DRAFT_583216</name>
</gene>
<name>A0A5C3PNT9_9APHY</name>
<evidence type="ECO:0000313" key="4">
    <source>
        <dbReference type="Proteomes" id="UP000308197"/>
    </source>
</evidence>
<reference evidence="3 4" key="1">
    <citation type="journal article" date="2019" name="Nat. Ecol. Evol.">
        <title>Megaphylogeny resolves global patterns of mushroom evolution.</title>
        <authorList>
            <person name="Varga T."/>
            <person name="Krizsan K."/>
            <person name="Foldi C."/>
            <person name="Dima B."/>
            <person name="Sanchez-Garcia M."/>
            <person name="Sanchez-Ramirez S."/>
            <person name="Szollosi G.J."/>
            <person name="Szarkandi J.G."/>
            <person name="Papp V."/>
            <person name="Albert L."/>
            <person name="Andreopoulos W."/>
            <person name="Angelini C."/>
            <person name="Antonin V."/>
            <person name="Barry K.W."/>
            <person name="Bougher N.L."/>
            <person name="Buchanan P."/>
            <person name="Buyck B."/>
            <person name="Bense V."/>
            <person name="Catcheside P."/>
            <person name="Chovatia M."/>
            <person name="Cooper J."/>
            <person name="Damon W."/>
            <person name="Desjardin D."/>
            <person name="Finy P."/>
            <person name="Geml J."/>
            <person name="Haridas S."/>
            <person name="Hughes K."/>
            <person name="Justo A."/>
            <person name="Karasinski D."/>
            <person name="Kautmanova I."/>
            <person name="Kiss B."/>
            <person name="Kocsube S."/>
            <person name="Kotiranta H."/>
            <person name="LaButti K.M."/>
            <person name="Lechner B.E."/>
            <person name="Liimatainen K."/>
            <person name="Lipzen A."/>
            <person name="Lukacs Z."/>
            <person name="Mihaltcheva S."/>
            <person name="Morgado L.N."/>
            <person name="Niskanen T."/>
            <person name="Noordeloos M.E."/>
            <person name="Ohm R.A."/>
            <person name="Ortiz-Santana B."/>
            <person name="Ovrebo C."/>
            <person name="Racz N."/>
            <person name="Riley R."/>
            <person name="Savchenko A."/>
            <person name="Shiryaev A."/>
            <person name="Soop K."/>
            <person name="Spirin V."/>
            <person name="Szebenyi C."/>
            <person name="Tomsovsky M."/>
            <person name="Tulloss R.E."/>
            <person name="Uehling J."/>
            <person name="Grigoriev I.V."/>
            <person name="Vagvolgyi C."/>
            <person name="Papp T."/>
            <person name="Martin F.M."/>
            <person name="Miettinen O."/>
            <person name="Hibbett D.S."/>
            <person name="Nagy L.G."/>
        </authorList>
    </citation>
    <scope>NUCLEOTIDE SEQUENCE [LARGE SCALE GENOMIC DNA]</scope>
    <source>
        <strain evidence="3 4">HHB13444</strain>
    </source>
</reference>
<proteinExistence type="predicted"/>
<sequence length="180" mass="19491">MQSSPMSSSSDRPTAPPTAFFTSGGAAEETHFTPKLMVAVVGCLAGFLIIVLGFWFVSRHTCCARNRSRLPLYHHTRVTHRGDPTADIDRSRCRLWPFSRLKTHDGESITRTPVSSPPPPYARALSQSAFTSPASPSPLPCLLHSGSVAARADPRAPDFPPPAYIAFTPSAPVPSLRGRR</sequence>
<feature type="region of interest" description="Disordered" evidence="1">
    <location>
        <begin position="1"/>
        <end position="22"/>
    </location>
</feature>
<feature type="compositionally biased region" description="Low complexity" evidence="1">
    <location>
        <begin position="1"/>
        <end position="10"/>
    </location>
</feature>
<keyword evidence="2" id="KW-0812">Transmembrane</keyword>
<evidence type="ECO:0000256" key="1">
    <source>
        <dbReference type="SAM" id="MobiDB-lite"/>
    </source>
</evidence>
<evidence type="ECO:0000313" key="3">
    <source>
        <dbReference type="EMBL" id="TFK90991.1"/>
    </source>
</evidence>
<keyword evidence="2" id="KW-1133">Transmembrane helix</keyword>
<dbReference type="EMBL" id="ML211031">
    <property type="protein sequence ID" value="TFK90991.1"/>
    <property type="molecule type" value="Genomic_DNA"/>
</dbReference>
<dbReference type="InParanoid" id="A0A5C3PNT9"/>
<feature type="transmembrane region" description="Helical" evidence="2">
    <location>
        <begin position="36"/>
        <end position="57"/>
    </location>
</feature>
<organism evidence="3 4">
    <name type="scientific">Polyporus arcularius HHB13444</name>
    <dbReference type="NCBI Taxonomy" id="1314778"/>
    <lineage>
        <taxon>Eukaryota</taxon>
        <taxon>Fungi</taxon>
        <taxon>Dikarya</taxon>
        <taxon>Basidiomycota</taxon>
        <taxon>Agaricomycotina</taxon>
        <taxon>Agaricomycetes</taxon>
        <taxon>Polyporales</taxon>
        <taxon>Polyporaceae</taxon>
        <taxon>Polyporus</taxon>
    </lineage>
</organism>
<dbReference type="AlphaFoldDB" id="A0A5C3PNT9"/>
<accession>A0A5C3PNT9</accession>
<keyword evidence="2" id="KW-0472">Membrane</keyword>
<dbReference type="Proteomes" id="UP000308197">
    <property type="component" value="Unassembled WGS sequence"/>
</dbReference>